<dbReference type="PANTHER" id="PTHR11136">
    <property type="entry name" value="FOLYLPOLYGLUTAMATE SYNTHASE-RELATED"/>
    <property type="match status" value="1"/>
</dbReference>
<protein>
    <submittedName>
        <fullName evidence="4">Folylpolyglutamate synthase</fullName>
    </submittedName>
</protein>
<dbReference type="EMBL" id="QGNW01000023">
    <property type="protein sequence ID" value="RVX13856.1"/>
    <property type="molecule type" value="Genomic_DNA"/>
</dbReference>
<gene>
    <name evidence="4" type="primary">FPGS1_3</name>
    <name evidence="4" type="ORF">CK203_010098</name>
</gene>
<dbReference type="OrthoDB" id="5212574at2759"/>
<accession>A0A438JY16</accession>
<dbReference type="AlphaFoldDB" id="A0A438JY16"/>
<organism evidence="4 5">
    <name type="scientific">Vitis vinifera</name>
    <name type="common">Grape</name>
    <dbReference type="NCBI Taxonomy" id="29760"/>
    <lineage>
        <taxon>Eukaryota</taxon>
        <taxon>Viridiplantae</taxon>
        <taxon>Streptophyta</taxon>
        <taxon>Embryophyta</taxon>
        <taxon>Tracheophyta</taxon>
        <taxon>Spermatophyta</taxon>
        <taxon>Magnoliopsida</taxon>
        <taxon>eudicotyledons</taxon>
        <taxon>Gunneridae</taxon>
        <taxon>Pentapetalae</taxon>
        <taxon>rosids</taxon>
        <taxon>Vitales</taxon>
        <taxon>Vitaceae</taxon>
        <taxon>Viteae</taxon>
        <taxon>Vitis</taxon>
    </lineage>
</organism>
<evidence type="ECO:0000256" key="1">
    <source>
        <dbReference type="ARBA" id="ARBA00022598"/>
    </source>
</evidence>
<evidence type="ECO:0000256" key="3">
    <source>
        <dbReference type="ARBA" id="ARBA00022840"/>
    </source>
</evidence>
<dbReference type="GO" id="GO:0004326">
    <property type="term" value="F:tetrahydrofolylpolyglutamate synthase activity"/>
    <property type="evidence" value="ECO:0007669"/>
    <property type="project" value="InterPro"/>
</dbReference>
<dbReference type="Proteomes" id="UP000288805">
    <property type="component" value="Unassembled WGS sequence"/>
</dbReference>
<keyword evidence="2" id="KW-0547">Nucleotide-binding</keyword>
<keyword evidence="3" id="KW-0067">ATP-binding</keyword>
<dbReference type="PANTHER" id="PTHR11136:SF16">
    <property type="entry name" value="FOLYLPOLYGLUTAMATE SYNTHASE"/>
    <property type="match status" value="1"/>
</dbReference>
<proteinExistence type="predicted"/>
<dbReference type="InterPro" id="IPR001645">
    <property type="entry name" value="Folylpolyglutamate_synth"/>
</dbReference>
<evidence type="ECO:0000313" key="4">
    <source>
        <dbReference type="EMBL" id="RVX13856.1"/>
    </source>
</evidence>
<comment type="caution">
    <text evidence="4">The sequence shown here is derived from an EMBL/GenBank/DDBJ whole genome shotgun (WGS) entry which is preliminary data.</text>
</comment>
<reference evidence="4 5" key="1">
    <citation type="journal article" date="2018" name="PLoS Genet.">
        <title>Population sequencing reveals clonal diversity and ancestral inbreeding in the grapevine cultivar Chardonnay.</title>
        <authorList>
            <person name="Roach M.J."/>
            <person name="Johnson D.L."/>
            <person name="Bohlmann J."/>
            <person name="van Vuuren H.J."/>
            <person name="Jones S.J."/>
            <person name="Pretorius I.S."/>
            <person name="Schmidt S.A."/>
            <person name="Borneman A.R."/>
        </authorList>
    </citation>
    <scope>NUCLEOTIDE SEQUENCE [LARGE SCALE GENOMIC DNA]</scope>
    <source>
        <strain evidence="5">cv. Chardonnay</strain>
        <tissue evidence="4">Leaf</tissue>
    </source>
</reference>
<evidence type="ECO:0000256" key="2">
    <source>
        <dbReference type="ARBA" id="ARBA00022741"/>
    </source>
</evidence>
<dbReference type="GO" id="GO:0005524">
    <property type="term" value="F:ATP binding"/>
    <property type="evidence" value="ECO:0007669"/>
    <property type="project" value="UniProtKB-KW"/>
</dbReference>
<name>A0A438JY16_VITVI</name>
<sequence length="79" mass="8872">MTDGDDGLLESTVSPYQEVLDALSSLITKRSRGDKSNKRVLFDVLFDYLKMLDLDEPISKMKIIHVAGTKGKRTEKGKK</sequence>
<keyword evidence="1" id="KW-0436">Ligase</keyword>
<evidence type="ECO:0000313" key="5">
    <source>
        <dbReference type="Proteomes" id="UP000288805"/>
    </source>
</evidence>